<dbReference type="Pfam" id="PF00503">
    <property type="entry name" value="G-alpha"/>
    <property type="match status" value="1"/>
</dbReference>
<dbReference type="GO" id="GO:0005834">
    <property type="term" value="C:heterotrimeric G-protein complex"/>
    <property type="evidence" value="ECO:0007669"/>
    <property type="project" value="TreeGrafter"/>
</dbReference>
<evidence type="ECO:0000313" key="8">
    <source>
        <dbReference type="EMBL" id="KAH3681362.1"/>
    </source>
</evidence>
<gene>
    <name evidence="8" type="ORF">WICPIJ_007675</name>
</gene>
<keyword evidence="3 7" id="KW-0460">Magnesium</keyword>
<feature type="binding site" evidence="7">
    <location>
        <position position="106"/>
    </location>
    <ligand>
        <name>Mg(2+)</name>
        <dbReference type="ChEBI" id="CHEBI:18420"/>
    </ligand>
</feature>
<keyword evidence="4 6" id="KW-0342">GTP-binding</keyword>
<dbReference type="GO" id="GO:0001664">
    <property type="term" value="F:G protein-coupled receptor binding"/>
    <property type="evidence" value="ECO:0007669"/>
    <property type="project" value="TreeGrafter"/>
</dbReference>
<dbReference type="InterPro" id="IPR027417">
    <property type="entry name" value="P-loop_NTPase"/>
</dbReference>
<dbReference type="PANTHER" id="PTHR10218">
    <property type="entry name" value="GTP-BINDING PROTEIN ALPHA SUBUNIT"/>
    <property type="match status" value="1"/>
</dbReference>
<evidence type="ECO:0000256" key="7">
    <source>
        <dbReference type="PIRSR" id="PIRSR601019-2"/>
    </source>
</evidence>
<dbReference type="EMBL" id="JAEUBG010004458">
    <property type="protein sequence ID" value="KAH3681362.1"/>
    <property type="molecule type" value="Genomic_DNA"/>
</dbReference>
<proteinExistence type="predicted"/>
<feature type="binding site" evidence="6">
    <location>
        <begin position="75"/>
        <end position="76"/>
    </location>
    <ligand>
        <name>GTP</name>
        <dbReference type="ChEBI" id="CHEBI:37565"/>
    </ligand>
</feature>
<accession>A0A9P8PZB5</accession>
<sequence>CAQSLAKAIAQFNLEPELKNITPAGLEAIETYEPALDNTIDQYNVEIADLIKRLVAEPAVHTLLEEKGNEFYILDSAKYFFEHLDRIFGEDYLPSVEDVLRTRKQTSGIYDTKFQ</sequence>
<evidence type="ECO:0000256" key="5">
    <source>
        <dbReference type="ARBA" id="ARBA00023224"/>
    </source>
</evidence>
<dbReference type="AlphaFoldDB" id="A0A9P8PZB5"/>
<organism evidence="8 9">
    <name type="scientific">Wickerhamomyces pijperi</name>
    <name type="common">Yeast</name>
    <name type="synonym">Pichia pijperi</name>
    <dbReference type="NCBI Taxonomy" id="599730"/>
    <lineage>
        <taxon>Eukaryota</taxon>
        <taxon>Fungi</taxon>
        <taxon>Dikarya</taxon>
        <taxon>Ascomycota</taxon>
        <taxon>Saccharomycotina</taxon>
        <taxon>Saccharomycetes</taxon>
        <taxon>Phaffomycetales</taxon>
        <taxon>Wickerhamomycetaceae</taxon>
        <taxon>Wickerhamomyces</taxon>
    </lineage>
</organism>
<dbReference type="SUPFAM" id="SSF47895">
    <property type="entry name" value="Transducin (alpha subunit), insertion domain"/>
    <property type="match status" value="1"/>
</dbReference>
<comment type="caution">
    <text evidence="8">The sequence shown here is derived from an EMBL/GenBank/DDBJ whole genome shotgun (WGS) entry which is preliminary data.</text>
</comment>
<dbReference type="GO" id="GO:0046872">
    <property type="term" value="F:metal ion binding"/>
    <property type="evidence" value="ECO:0007669"/>
    <property type="project" value="UniProtKB-KW"/>
</dbReference>
<evidence type="ECO:0000256" key="1">
    <source>
        <dbReference type="ARBA" id="ARBA00022723"/>
    </source>
</evidence>
<dbReference type="PROSITE" id="PS51882">
    <property type="entry name" value="G_ALPHA"/>
    <property type="match status" value="1"/>
</dbReference>
<feature type="non-terminal residue" evidence="8">
    <location>
        <position position="115"/>
    </location>
</feature>
<evidence type="ECO:0000313" key="9">
    <source>
        <dbReference type="Proteomes" id="UP000774326"/>
    </source>
</evidence>
<dbReference type="Proteomes" id="UP000774326">
    <property type="component" value="Unassembled WGS sequence"/>
</dbReference>
<evidence type="ECO:0000256" key="2">
    <source>
        <dbReference type="ARBA" id="ARBA00022741"/>
    </source>
</evidence>
<dbReference type="GO" id="GO:0007189">
    <property type="term" value="P:adenylate cyclase-activating G protein-coupled receptor signaling pathway"/>
    <property type="evidence" value="ECO:0007669"/>
    <property type="project" value="TreeGrafter"/>
</dbReference>
<dbReference type="OrthoDB" id="5817230at2759"/>
<evidence type="ECO:0000256" key="6">
    <source>
        <dbReference type="PIRSR" id="PIRSR601019-1"/>
    </source>
</evidence>
<dbReference type="GO" id="GO:0031683">
    <property type="term" value="F:G-protein beta/gamma-subunit complex binding"/>
    <property type="evidence" value="ECO:0007669"/>
    <property type="project" value="InterPro"/>
</dbReference>
<dbReference type="PANTHER" id="PTHR10218:SF369">
    <property type="entry name" value="GUANINE NUCLEOTIDE-BINDING PROTEIN ALPHA-2 SUBUNIT"/>
    <property type="match status" value="1"/>
</dbReference>
<keyword evidence="1 7" id="KW-0479">Metal-binding</keyword>
<reference evidence="8" key="2">
    <citation type="submission" date="2021-01" db="EMBL/GenBank/DDBJ databases">
        <authorList>
            <person name="Schikora-Tamarit M.A."/>
        </authorList>
    </citation>
    <scope>NUCLEOTIDE SEQUENCE</scope>
    <source>
        <strain evidence="8">CBS2887</strain>
    </source>
</reference>
<dbReference type="InterPro" id="IPR011025">
    <property type="entry name" value="GproteinA_insert"/>
</dbReference>
<dbReference type="GO" id="GO:0005737">
    <property type="term" value="C:cytoplasm"/>
    <property type="evidence" value="ECO:0007669"/>
    <property type="project" value="TreeGrafter"/>
</dbReference>
<keyword evidence="5" id="KW-0807">Transducer</keyword>
<dbReference type="Gene3D" id="1.10.400.10">
    <property type="entry name" value="GI Alpha 1, domain 2-like"/>
    <property type="match status" value="1"/>
</dbReference>
<name>A0A9P8PZB5_WICPI</name>
<feature type="binding site" evidence="6">
    <location>
        <begin position="100"/>
        <end position="106"/>
    </location>
    <ligand>
        <name>GTP</name>
        <dbReference type="ChEBI" id="CHEBI:37565"/>
    </ligand>
</feature>
<dbReference type="GO" id="GO:0003924">
    <property type="term" value="F:GTPase activity"/>
    <property type="evidence" value="ECO:0007669"/>
    <property type="project" value="InterPro"/>
</dbReference>
<evidence type="ECO:0000256" key="3">
    <source>
        <dbReference type="ARBA" id="ARBA00022842"/>
    </source>
</evidence>
<dbReference type="InterPro" id="IPR001019">
    <property type="entry name" value="Gprotein_alpha_su"/>
</dbReference>
<feature type="non-terminal residue" evidence="8">
    <location>
        <position position="1"/>
    </location>
</feature>
<protein>
    <submittedName>
        <fullName evidence="8">Uncharacterized protein</fullName>
    </submittedName>
</protein>
<evidence type="ECO:0000256" key="4">
    <source>
        <dbReference type="ARBA" id="ARBA00023134"/>
    </source>
</evidence>
<dbReference type="GO" id="GO:0005525">
    <property type="term" value="F:GTP binding"/>
    <property type="evidence" value="ECO:0007669"/>
    <property type="project" value="UniProtKB-KW"/>
</dbReference>
<keyword evidence="2 6" id="KW-0547">Nucleotide-binding</keyword>
<reference evidence="8" key="1">
    <citation type="journal article" date="2021" name="Open Biol.">
        <title>Shared evolutionary footprints suggest mitochondrial oxidative damage underlies multiple complex I losses in fungi.</title>
        <authorList>
            <person name="Schikora-Tamarit M.A."/>
            <person name="Marcet-Houben M."/>
            <person name="Nosek J."/>
            <person name="Gabaldon T."/>
        </authorList>
    </citation>
    <scope>NUCLEOTIDE SEQUENCE</scope>
    <source>
        <strain evidence="8">CBS2887</strain>
    </source>
</reference>
<keyword evidence="9" id="KW-1185">Reference proteome</keyword>
<dbReference type="Gene3D" id="3.40.50.300">
    <property type="entry name" value="P-loop containing nucleotide triphosphate hydrolases"/>
    <property type="match status" value="1"/>
</dbReference>